<evidence type="ECO:0000313" key="3">
    <source>
        <dbReference type="EMBL" id="QTE02475.1"/>
    </source>
</evidence>
<evidence type="ECO:0000256" key="1">
    <source>
        <dbReference type="SAM" id="MobiDB-lite"/>
    </source>
</evidence>
<dbReference type="Gene3D" id="3.40.630.30">
    <property type="match status" value="1"/>
</dbReference>
<protein>
    <recommendedName>
        <fullName evidence="2">N-acetyltransferase domain-containing protein</fullName>
    </recommendedName>
</protein>
<dbReference type="PROSITE" id="PS51729">
    <property type="entry name" value="GNAT_YJDJ"/>
    <property type="match status" value="1"/>
</dbReference>
<accession>A0ABX7U0B5</accession>
<evidence type="ECO:0000313" key="4">
    <source>
        <dbReference type="Proteomes" id="UP000663908"/>
    </source>
</evidence>
<keyword evidence="4" id="KW-1185">Reference proteome</keyword>
<dbReference type="SUPFAM" id="SSF55729">
    <property type="entry name" value="Acyl-CoA N-acyltransferases (Nat)"/>
    <property type="match status" value="1"/>
</dbReference>
<name>A0ABX7U0B5_STRCY</name>
<dbReference type="InterPro" id="IPR016181">
    <property type="entry name" value="Acyl_CoA_acyltransferase"/>
</dbReference>
<proteinExistence type="predicted"/>
<dbReference type="CDD" id="cd04301">
    <property type="entry name" value="NAT_SF"/>
    <property type="match status" value="1"/>
</dbReference>
<dbReference type="Pfam" id="PF14542">
    <property type="entry name" value="Acetyltransf_CG"/>
    <property type="match status" value="1"/>
</dbReference>
<organism evidence="3 4">
    <name type="scientific">Streptomyces cyanogenus</name>
    <dbReference type="NCBI Taxonomy" id="80860"/>
    <lineage>
        <taxon>Bacteria</taxon>
        <taxon>Bacillati</taxon>
        <taxon>Actinomycetota</taxon>
        <taxon>Actinomycetes</taxon>
        <taxon>Kitasatosporales</taxon>
        <taxon>Streptomycetaceae</taxon>
        <taxon>Streptomyces</taxon>
    </lineage>
</organism>
<feature type="domain" description="N-acetyltransferase" evidence="2">
    <location>
        <begin position="1"/>
        <end position="85"/>
    </location>
</feature>
<reference evidence="3 4" key="1">
    <citation type="submission" date="2021-03" db="EMBL/GenBank/DDBJ databases">
        <title>Complete genome sequence of Streptomyces cyanogenus S136, producer of anticancer angucycline landomycin A.</title>
        <authorList>
            <person name="Hrab P."/>
            <person name="Ruckert C."/>
            <person name="Busche T."/>
            <person name="Ostash I."/>
            <person name="Kalinowski J."/>
            <person name="Fedorenko V."/>
            <person name="Yushchuk O."/>
            <person name="Ostash B."/>
        </authorList>
    </citation>
    <scope>NUCLEOTIDE SEQUENCE [LARGE SCALE GENOMIC DNA]</scope>
    <source>
        <strain evidence="3 4">S136</strain>
    </source>
</reference>
<dbReference type="InterPro" id="IPR031165">
    <property type="entry name" value="GNAT_YJDJ"/>
</dbReference>
<feature type="compositionally biased region" description="Basic residues" evidence="1">
    <location>
        <begin position="151"/>
        <end position="162"/>
    </location>
</feature>
<gene>
    <name evidence="3" type="ORF">S1361_34410</name>
</gene>
<feature type="region of interest" description="Disordered" evidence="1">
    <location>
        <begin position="75"/>
        <end position="162"/>
    </location>
</feature>
<dbReference type="EMBL" id="CP071839">
    <property type="protein sequence ID" value="QTE02475.1"/>
    <property type="molecule type" value="Genomic_DNA"/>
</dbReference>
<dbReference type="Proteomes" id="UP000663908">
    <property type="component" value="Chromosome"/>
</dbReference>
<sequence length="162" mass="17212">MEAVGDGEVVGRIDFVPESPARALVPVHTIVEPDHAGKGIGGSLAREPYALAEREGVPVAPLCPYVVKWAERHAEPAPPAGPTLQSAAKNRLRAPRAGSEWSAVPEGPRCPTPGASRRPVPCSRLPPTWTPPVLPSGEWPRGRRVGGGVVQRRRAVTARRTP</sequence>
<evidence type="ECO:0000259" key="2">
    <source>
        <dbReference type="PROSITE" id="PS51729"/>
    </source>
</evidence>